<dbReference type="EMBL" id="CP030918">
    <property type="protein sequence ID" value="AXC48670.1"/>
    <property type="molecule type" value="Genomic_DNA"/>
</dbReference>
<dbReference type="GO" id="GO:0045271">
    <property type="term" value="C:respiratory chain complex I"/>
    <property type="evidence" value="ECO:0007669"/>
    <property type="project" value="InterPro"/>
</dbReference>
<dbReference type="PANTHER" id="PTHR12910">
    <property type="entry name" value="NADH-UBIQUINONE OXIDOREDUCTASE SUBUNIT B17.2"/>
    <property type="match status" value="1"/>
</dbReference>
<evidence type="ECO:0000313" key="2">
    <source>
        <dbReference type="Proteomes" id="UP000252023"/>
    </source>
</evidence>
<name>A0A344PH15_9RHOB</name>
<dbReference type="NCBIfam" id="NF006040">
    <property type="entry name" value="PRK08183.1"/>
    <property type="match status" value="1"/>
</dbReference>
<dbReference type="RefSeq" id="WP_114074989.1">
    <property type="nucleotide sequence ID" value="NZ_CP030918.1"/>
</dbReference>
<proteinExistence type="predicted"/>
<dbReference type="KEGG" id="pars:DRW48_02280"/>
<gene>
    <name evidence="1" type="ORF">DRW48_02280</name>
</gene>
<dbReference type="OrthoDB" id="9795340at2"/>
<dbReference type="GO" id="GO:0006979">
    <property type="term" value="P:response to oxidative stress"/>
    <property type="evidence" value="ECO:0007669"/>
    <property type="project" value="TreeGrafter"/>
</dbReference>
<sequence>MSFWTRVFGWWDRQTLNTRLWTWRHGERVGEDSSGNVYYQTAGGKRRWVIYQGEAEASMVPAEWHGWLHHTYALPPTRDPLPRKDWEKPLLSNLTGTPGAYYPPGSIMNAVPLPRSDYVAWSPDQQ</sequence>
<keyword evidence="1" id="KW-0830">Ubiquinone</keyword>
<dbReference type="PANTHER" id="PTHR12910:SF2">
    <property type="entry name" value="NADH DEHYDROGENASE [UBIQUINONE] 1 ALPHA SUBCOMPLEX SUBUNIT 12"/>
    <property type="match status" value="1"/>
</dbReference>
<dbReference type="Proteomes" id="UP000252023">
    <property type="component" value="Chromosome"/>
</dbReference>
<dbReference type="Pfam" id="PF05071">
    <property type="entry name" value="NDUFA12"/>
    <property type="match status" value="1"/>
</dbReference>
<accession>A0A344PH15</accession>
<organism evidence="1 2">
    <name type="scientific">Paracoccus suum</name>
    <dbReference type="NCBI Taxonomy" id="2259340"/>
    <lineage>
        <taxon>Bacteria</taxon>
        <taxon>Pseudomonadati</taxon>
        <taxon>Pseudomonadota</taxon>
        <taxon>Alphaproteobacteria</taxon>
        <taxon>Rhodobacterales</taxon>
        <taxon>Paracoccaceae</taxon>
        <taxon>Paracoccus</taxon>
    </lineage>
</organism>
<keyword evidence="2" id="KW-1185">Reference proteome</keyword>
<dbReference type="InterPro" id="IPR007763">
    <property type="entry name" value="NDUFA12"/>
</dbReference>
<reference evidence="2" key="1">
    <citation type="submission" date="2018-07" db="EMBL/GenBank/DDBJ databases">
        <title>Genome sequencing of Paracoccus sp. SC2-6.</title>
        <authorList>
            <person name="Heo J."/>
            <person name="Kim S.-J."/>
            <person name="Kwon S.-W."/>
        </authorList>
    </citation>
    <scope>NUCLEOTIDE SEQUENCE [LARGE SCALE GENOMIC DNA]</scope>
    <source>
        <strain evidence="2">SC2-6</strain>
    </source>
</reference>
<protein>
    <submittedName>
        <fullName evidence="1">NADH:ubiquinone oxidoreductase subunit NDUFA12</fullName>
    </submittedName>
</protein>
<dbReference type="AlphaFoldDB" id="A0A344PH15"/>
<evidence type="ECO:0000313" key="1">
    <source>
        <dbReference type="EMBL" id="AXC48670.1"/>
    </source>
</evidence>